<gene>
    <name evidence="3" type="ORF">EHQ69_06760</name>
</gene>
<dbReference type="RefSeq" id="WP_135587431.1">
    <property type="nucleotide sequence ID" value="NZ_RQGO01000019.1"/>
</dbReference>
<keyword evidence="1" id="KW-0812">Transmembrane</keyword>
<accession>A0A4Z0ZYQ0</accession>
<dbReference type="PANTHER" id="PTHR30441:SF8">
    <property type="entry name" value="DUF748 DOMAIN-CONTAINING PROTEIN"/>
    <property type="match status" value="1"/>
</dbReference>
<feature type="transmembrane region" description="Helical" evidence="1">
    <location>
        <begin position="12"/>
        <end position="36"/>
    </location>
</feature>
<evidence type="ECO:0000259" key="2">
    <source>
        <dbReference type="Pfam" id="PF05170"/>
    </source>
</evidence>
<evidence type="ECO:0000313" key="3">
    <source>
        <dbReference type="EMBL" id="TGL94163.1"/>
    </source>
</evidence>
<keyword evidence="4" id="KW-1185">Reference proteome</keyword>
<organism evidence="3 4">
    <name type="scientific">Leptospira congkakensis</name>
    <dbReference type="NCBI Taxonomy" id="2484932"/>
    <lineage>
        <taxon>Bacteria</taxon>
        <taxon>Pseudomonadati</taxon>
        <taxon>Spirochaetota</taxon>
        <taxon>Spirochaetia</taxon>
        <taxon>Leptospirales</taxon>
        <taxon>Leptospiraceae</taxon>
        <taxon>Leptospira</taxon>
    </lineage>
</organism>
<reference evidence="3" key="1">
    <citation type="journal article" date="2019" name="PLoS Negl. Trop. Dis.">
        <title>Revisiting the worldwide diversity of Leptospira species in the environment.</title>
        <authorList>
            <person name="Vincent A.T."/>
            <person name="Schiettekatte O."/>
            <person name="Bourhy P."/>
            <person name="Veyrier F.J."/>
            <person name="Picardeau M."/>
        </authorList>
    </citation>
    <scope>NUCLEOTIDE SEQUENCE [LARGE SCALE GENOMIC DNA]</scope>
    <source>
        <strain evidence="3">201702422</strain>
    </source>
</reference>
<dbReference type="Proteomes" id="UP000298263">
    <property type="component" value="Unassembled WGS sequence"/>
</dbReference>
<proteinExistence type="predicted"/>
<feature type="domain" description="AsmA" evidence="2">
    <location>
        <begin position="396"/>
        <end position="550"/>
    </location>
</feature>
<keyword evidence="1" id="KW-1133">Transmembrane helix</keyword>
<dbReference type="InterPro" id="IPR052894">
    <property type="entry name" value="AsmA-related"/>
</dbReference>
<protein>
    <submittedName>
        <fullName evidence="3">AsmA family protein</fullName>
    </submittedName>
</protein>
<dbReference type="EMBL" id="RQGP01000010">
    <property type="protein sequence ID" value="TGL94163.1"/>
    <property type="molecule type" value="Genomic_DNA"/>
</dbReference>
<dbReference type="GO" id="GO:0090313">
    <property type="term" value="P:regulation of protein targeting to membrane"/>
    <property type="evidence" value="ECO:0007669"/>
    <property type="project" value="TreeGrafter"/>
</dbReference>
<comment type="caution">
    <text evidence="3">The sequence shown here is derived from an EMBL/GenBank/DDBJ whole genome shotgun (WGS) entry which is preliminary data.</text>
</comment>
<dbReference type="GO" id="GO:0005886">
    <property type="term" value="C:plasma membrane"/>
    <property type="evidence" value="ECO:0007669"/>
    <property type="project" value="TreeGrafter"/>
</dbReference>
<sequence length="692" mass="77507">MKLSIRDKIKGVVGKILLTGIFVLSMTMFFILYPLLADPDYYKKLILDTTYQLTGLQVNYQTSEPVFFPFPGIELADVSVAKNDDELIKVHKLRIEVYYGVFVGQALEIRKIYLNTGTVELVREKDESFPLFERILSKSETNLQETQTKTEESANTNSKTYFSKTFANFVNQIEIKNVTILFEDKLYARNIKLYLWETTFQLDQDLRNLDIYIYGKLNEETISFSTNIFFVTDEMSYESARLEGEFTFQNIKGIDLHDILIIFTYGDLRFARASGAIPFYKRDETKIYAIADRVHIRDLALKDGKPFADGYASTIMNYDILESKLSFADIVVDWKGKSKLNGSGFVNFLKPPLSPTISFEGTSDYLDVPSLIKVIKIWVDPDLEKSILTRNIPSTGYVNRMNVYLNFNLRNLNAGDFHADSLKLNLHYAKRKLNITKYELRAYEGNAIGTGHYLWGKNAGLEIKGNIKNLAVAPILSDLFNISPITGKLDSEFLLSSPADTEDGLIKNLQITGNINAKNGELLSYTNILKPISSIGSVINLKKIDFSRATPYNELKFDFQYSKETIEVKNFALKADGIVGSGGGKIGFNKNIDMRFTIAMPGVAGKALKLPIIYRGTYGVSAPFIDPIWLGSVYVGTIFLASPAGAAVGGIAGSAMSEYVNKAVDNVTGGVQRGWKGIKSLFGGKEEEEPEK</sequence>
<keyword evidence="1" id="KW-0472">Membrane</keyword>
<dbReference type="Pfam" id="PF05170">
    <property type="entry name" value="AsmA"/>
    <property type="match status" value="1"/>
</dbReference>
<evidence type="ECO:0000313" key="4">
    <source>
        <dbReference type="Proteomes" id="UP000298263"/>
    </source>
</evidence>
<dbReference type="OrthoDB" id="341220at2"/>
<dbReference type="InterPro" id="IPR007844">
    <property type="entry name" value="AsmA"/>
</dbReference>
<name>A0A4Z0ZYQ0_9LEPT</name>
<dbReference type="PANTHER" id="PTHR30441">
    <property type="entry name" value="DUF748 DOMAIN-CONTAINING PROTEIN"/>
    <property type="match status" value="1"/>
</dbReference>
<dbReference type="AlphaFoldDB" id="A0A4Z0ZYQ0"/>
<evidence type="ECO:0000256" key="1">
    <source>
        <dbReference type="SAM" id="Phobius"/>
    </source>
</evidence>